<reference evidence="1" key="1">
    <citation type="submission" date="2015-11" db="EMBL/GenBank/DDBJ databases">
        <title>De novo transcriptome assembly of four potential Pierce s Disease insect vectors from Arizona vineyards.</title>
        <authorList>
            <person name="Tassone E.E."/>
        </authorList>
    </citation>
    <scope>NUCLEOTIDE SEQUENCE</scope>
</reference>
<protein>
    <submittedName>
        <fullName evidence="1">Uncharacterized protein</fullName>
    </submittedName>
</protein>
<evidence type="ECO:0000313" key="1">
    <source>
        <dbReference type="EMBL" id="JAS48117.1"/>
    </source>
</evidence>
<name>A0A1B6FD42_9HEMI</name>
<accession>A0A1B6FD42</accession>
<proteinExistence type="predicted"/>
<gene>
    <name evidence="1" type="ORF">g.17580</name>
</gene>
<dbReference type="EMBL" id="GECZ01021652">
    <property type="protein sequence ID" value="JAS48117.1"/>
    <property type="molecule type" value="Transcribed_RNA"/>
</dbReference>
<sequence>MDKALQAQLIEGRNLISVLNVISKEDFSVSDDTILDKLFVCLENSAEIKDVLDSLYPEISNWLQTTLDGWGSGESKLIHGVQTFIIRFIGYIYSTVKGYKFLEKRNILSLIIGLVTKENADLSLVVAFIDTLRMLLKHHDGYIWVTNTSEGKRDVFTSTDHH</sequence>
<organism evidence="1">
    <name type="scientific">Cuerna arida</name>
    <dbReference type="NCBI Taxonomy" id="1464854"/>
    <lineage>
        <taxon>Eukaryota</taxon>
        <taxon>Metazoa</taxon>
        <taxon>Ecdysozoa</taxon>
        <taxon>Arthropoda</taxon>
        <taxon>Hexapoda</taxon>
        <taxon>Insecta</taxon>
        <taxon>Pterygota</taxon>
        <taxon>Neoptera</taxon>
        <taxon>Paraneoptera</taxon>
        <taxon>Hemiptera</taxon>
        <taxon>Auchenorrhyncha</taxon>
        <taxon>Membracoidea</taxon>
        <taxon>Cicadellidae</taxon>
        <taxon>Cicadellinae</taxon>
        <taxon>Proconiini</taxon>
        <taxon>Cuerna</taxon>
    </lineage>
</organism>
<dbReference type="AlphaFoldDB" id="A0A1B6FD42"/>